<comment type="caution">
    <text evidence="1">The sequence shown here is derived from an EMBL/GenBank/DDBJ whole genome shotgun (WGS) entry which is preliminary data.</text>
</comment>
<dbReference type="EMBL" id="CAJOBJ010014869">
    <property type="protein sequence ID" value="CAF4178730.1"/>
    <property type="molecule type" value="Genomic_DNA"/>
</dbReference>
<protein>
    <submittedName>
        <fullName evidence="1">Uncharacterized protein</fullName>
    </submittedName>
</protein>
<proteinExistence type="predicted"/>
<feature type="non-terminal residue" evidence="1">
    <location>
        <position position="18"/>
    </location>
</feature>
<evidence type="ECO:0000313" key="1">
    <source>
        <dbReference type="EMBL" id="CAF4178730.1"/>
    </source>
</evidence>
<reference evidence="1" key="1">
    <citation type="submission" date="2021-02" db="EMBL/GenBank/DDBJ databases">
        <authorList>
            <person name="Nowell W R."/>
        </authorList>
    </citation>
    <scope>NUCLEOTIDE SEQUENCE</scope>
</reference>
<sequence>MNLARRLLIGQMDVINIE</sequence>
<accession>A0A8S2RN41</accession>
<dbReference type="Proteomes" id="UP000681720">
    <property type="component" value="Unassembled WGS sequence"/>
</dbReference>
<dbReference type="AlphaFoldDB" id="A0A8S2RN41"/>
<evidence type="ECO:0000313" key="2">
    <source>
        <dbReference type="Proteomes" id="UP000681720"/>
    </source>
</evidence>
<organism evidence="1 2">
    <name type="scientific">Rotaria magnacalcarata</name>
    <dbReference type="NCBI Taxonomy" id="392030"/>
    <lineage>
        <taxon>Eukaryota</taxon>
        <taxon>Metazoa</taxon>
        <taxon>Spiralia</taxon>
        <taxon>Gnathifera</taxon>
        <taxon>Rotifera</taxon>
        <taxon>Eurotatoria</taxon>
        <taxon>Bdelloidea</taxon>
        <taxon>Philodinida</taxon>
        <taxon>Philodinidae</taxon>
        <taxon>Rotaria</taxon>
    </lineage>
</organism>
<gene>
    <name evidence="1" type="ORF">GIL414_LOCUS20692</name>
</gene>
<name>A0A8S2RN41_9BILA</name>